<proteinExistence type="predicted"/>
<evidence type="ECO:0000313" key="2">
    <source>
        <dbReference type="Proteomes" id="UP000887577"/>
    </source>
</evidence>
<dbReference type="Proteomes" id="UP000887577">
    <property type="component" value="Unplaced"/>
</dbReference>
<reference evidence="3" key="1">
    <citation type="submission" date="2022-11" db="UniProtKB">
        <authorList>
            <consortium name="WormBaseParasite"/>
        </authorList>
    </citation>
    <scope>IDENTIFICATION</scope>
</reference>
<evidence type="ECO:0000256" key="1">
    <source>
        <dbReference type="SAM" id="MobiDB-lite"/>
    </source>
</evidence>
<sequence length="199" mass="23217">MDSSDHPQTTNSTESMSSDTADNSSMMALSKRDIFLSTYNRRQKFTFPDSIMHYIAKNPKNATVYQKMIKRCKYFFIKNPILVFSWLRYGQNGWETTVKDDWKSIDMNKLSSKLWITDGLMVYPEDVSNVASSIIPKIYRCDVKRLDLENQVISLNELIFLCSSVKELDLLRITVKNDDDTVVLFEEFVKQLPQLNRIK</sequence>
<dbReference type="AlphaFoldDB" id="A0A914YYE0"/>
<protein>
    <submittedName>
        <fullName evidence="3">Uncharacterized protein</fullName>
    </submittedName>
</protein>
<evidence type="ECO:0000313" key="3">
    <source>
        <dbReference type="WBParaSite" id="PSU_v2.g5113.t1"/>
    </source>
</evidence>
<keyword evidence="2" id="KW-1185">Reference proteome</keyword>
<name>A0A914YYE0_9BILA</name>
<feature type="region of interest" description="Disordered" evidence="1">
    <location>
        <begin position="1"/>
        <end position="23"/>
    </location>
</feature>
<dbReference type="WBParaSite" id="PSU_v2.g5113.t1">
    <property type="protein sequence ID" value="PSU_v2.g5113.t1"/>
    <property type="gene ID" value="PSU_v2.g5113"/>
</dbReference>
<organism evidence="2 3">
    <name type="scientific">Panagrolaimus superbus</name>
    <dbReference type="NCBI Taxonomy" id="310955"/>
    <lineage>
        <taxon>Eukaryota</taxon>
        <taxon>Metazoa</taxon>
        <taxon>Ecdysozoa</taxon>
        <taxon>Nematoda</taxon>
        <taxon>Chromadorea</taxon>
        <taxon>Rhabditida</taxon>
        <taxon>Tylenchina</taxon>
        <taxon>Panagrolaimomorpha</taxon>
        <taxon>Panagrolaimoidea</taxon>
        <taxon>Panagrolaimidae</taxon>
        <taxon>Panagrolaimus</taxon>
    </lineage>
</organism>
<accession>A0A914YYE0</accession>